<feature type="region of interest" description="Disordered" evidence="1">
    <location>
        <begin position="78"/>
        <end position="160"/>
    </location>
</feature>
<dbReference type="Proteomes" id="UP000306630">
    <property type="component" value="Unassembled WGS sequence"/>
</dbReference>
<evidence type="ECO:0000256" key="3">
    <source>
        <dbReference type="SAM" id="SignalP"/>
    </source>
</evidence>
<keyword evidence="2" id="KW-0472">Membrane</keyword>
<dbReference type="AlphaFoldDB" id="A0A4S2FRA9"/>
<feature type="compositionally biased region" description="Polar residues" evidence="1">
    <location>
        <begin position="110"/>
        <end position="123"/>
    </location>
</feature>
<evidence type="ECO:0008006" key="6">
    <source>
        <dbReference type="Google" id="ProtNLM"/>
    </source>
</evidence>
<feature type="region of interest" description="Disordered" evidence="1">
    <location>
        <begin position="31"/>
        <end position="52"/>
    </location>
</feature>
<keyword evidence="2" id="KW-1133">Transmembrane helix</keyword>
<feature type="chain" id="PRO_5020892871" description="Lipoprotein" evidence="3">
    <location>
        <begin position="27"/>
        <end position="199"/>
    </location>
</feature>
<evidence type="ECO:0000256" key="1">
    <source>
        <dbReference type="SAM" id="MobiDB-lite"/>
    </source>
</evidence>
<reference evidence="4 5" key="1">
    <citation type="submission" date="2019-04" db="EMBL/GenBank/DDBJ databases">
        <title>Microbes associate with the intestines of laboratory mice.</title>
        <authorList>
            <person name="Navarre W."/>
            <person name="Wong E."/>
            <person name="Huang K."/>
            <person name="Tropini C."/>
            <person name="Ng K."/>
            <person name="Yu B."/>
        </authorList>
    </citation>
    <scope>NUCLEOTIDE SEQUENCE [LARGE SCALE GENOMIC DNA]</scope>
    <source>
        <strain evidence="4 5">NM06_A21</strain>
    </source>
</reference>
<evidence type="ECO:0000313" key="4">
    <source>
        <dbReference type="EMBL" id="TGY71721.1"/>
    </source>
</evidence>
<comment type="caution">
    <text evidence="4">The sequence shown here is derived from an EMBL/GenBank/DDBJ whole genome shotgun (WGS) entry which is preliminary data.</text>
</comment>
<accession>A0A4S2FRA9</accession>
<feature type="compositionally biased region" description="Basic and acidic residues" evidence="1">
    <location>
        <begin position="124"/>
        <end position="140"/>
    </location>
</feature>
<sequence>MKRITLLLTFAAACIFIVGCSSTRKAVQTTTDQHIQSSQKEDRHTENQTGEAVNLRQTANDITNAVIEFTKTEYNDGTVDVDTTKRQGAKPTARPHDRESKKPPNGGVKSVTTGRITFNNNRAEATEADIKRDSETKSDESIESDFEEDNTAESKTEEKPKRSTLSIVLTILVTLFSLYGIYCIYYGIRRIFKLWKKNH</sequence>
<keyword evidence="3" id="KW-0732">Signal</keyword>
<name>A0A4S2FRA9_9BACT</name>
<dbReference type="PROSITE" id="PS51257">
    <property type="entry name" value="PROKAR_LIPOPROTEIN"/>
    <property type="match status" value="1"/>
</dbReference>
<dbReference type="RefSeq" id="WP_135993627.1">
    <property type="nucleotide sequence ID" value="NZ_SRYD01000047.1"/>
</dbReference>
<proteinExistence type="predicted"/>
<keyword evidence="2" id="KW-0812">Transmembrane</keyword>
<organism evidence="4 5">
    <name type="scientific">Muribaculum intestinale</name>
    <dbReference type="NCBI Taxonomy" id="1796646"/>
    <lineage>
        <taxon>Bacteria</taxon>
        <taxon>Pseudomonadati</taxon>
        <taxon>Bacteroidota</taxon>
        <taxon>Bacteroidia</taxon>
        <taxon>Bacteroidales</taxon>
        <taxon>Muribaculaceae</taxon>
        <taxon>Muribaculum</taxon>
    </lineage>
</organism>
<feature type="compositionally biased region" description="Acidic residues" evidence="1">
    <location>
        <begin position="141"/>
        <end position="151"/>
    </location>
</feature>
<evidence type="ECO:0000256" key="2">
    <source>
        <dbReference type="SAM" id="Phobius"/>
    </source>
</evidence>
<protein>
    <recommendedName>
        <fullName evidence="6">Lipoprotein</fullName>
    </recommendedName>
</protein>
<gene>
    <name evidence="4" type="ORF">E5333_11100</name>
</gene>
<evidence type="ECO:0000313" key="5">
    <source>
        <dbReference type="Proteomes" id="UP000306630"/>
    </source>
</evidence>
<dbReference type="EMBL" id="SRYD01000047">
    <property type="protein sequence ID" value="TGY71721.1"/>
    <property type="molecule type" value="Genomic_DNA"/>
</dbReference>
<feature type="signal peptide" evidence="3">
    <location>
        <begin position="1"/>
        <end position="26"/>
    </location>
</feature>
<feature type="transmembrane region" description="Helical" evidence="2">
    <location>
        <begin position="165"/>
        <end position="188"/>
    </location>
</feature>